<reference evidence="2" key="1">
    <citation type="submission" date="2022-02" db="EMBL/GenBank/DDBJ databases">
        <title>Towards deciphering the DNA virus diversity associated with rodent species in the families Cricetidae and Heteromyidae.</title>
        <authorList>
            <person name="Lund M."/>
            <person name="Larsen B.B."/>
            <person name="Gryseels S."/>
            <person name="Kraberger S."/>
            <person name="Rowsey D.M."/>
            <person name="Steger L."/>
            <person name="Yule K.M."/>
            <person name="Upham N.S."/>
            <person name="Worobey M."/>
            <person name="Van Doorslaer K."/>
            <person name="Varsani A."/>
        </authorList>
    </citation>
    <scope>NUCLEOTIDE SEQUENCE</scope>
    <source>
        <strain evidence="2">UA23Rod_920</strain>
    </source>
</reference>
<evidence type="ECO:0000313" key="2">
    <source>
        <dbReference type="EMBL" id="UPW41501.1"/>
    </source>
</evidence>
<proteinExistence type="predicted"/>
<sequence length="161" mass="18080">MASDYISEHFKASEFVVTNTGLPNILPDDLIVNRDLLCTQLQVLRDFIGKPIIINSAFRSPAVNKAVGGATHSAHLECRAADIRCPGLSYNDFLCSILNSPAAFSRIILEPFWFHVEIDYGNHDLFNELRRVELPDSSGFPGSFTVYYLLNTRTMINLSKR</sequence>
<name>A0A976R5G1_9VIRU</name>
<dbReference type="InterPro" id="IPR009045">
    <property type="entry name" value="Zn_M74/Hedgehog-like"/>
</dbReference>
<organism evidence="2">
    <name type="scientific">Dipodfec virus UA23Rod_920</name>
    <dbReference type="NCBI Taxonomy" id="2929334"/>
    <lineage>
        <taxon>Viruses</taxon>
        <taxon>Monodnaviria</taxon>
        <taxon>Sangervirae</taxon>
        <taxon>Phixviricota</taxon>
        <taxon>Malgrandaviricetes</taxon>
        <taxon>Petitvirales</taxon>
        <taxon>Microviridae</taxon>
    </lineage>
</organism>
<dbReference type="Gene3D" id="3.30.1380.10">
    <property type="match status" value="1"/>
</dbReference>
<accession>A0A976R5G1</accession>
<feature type="domain" description="Peptidase M15A C-terminal" evidence="1">
    <location>
        <begin position="34"/>
        <end position="93"/>
    </location>
</feature>
<dbReference type="Pfam" id="PF08291">
    <property type="entry name" value="Peptidase_M15_3"/>
    <property type="match status" value="1"/>
</dbReference>
<dbReference type="SUPFAM" id="SSF55166">
    <property type="entry name" value="Hedgehog/DD-peptidase"/>
    <property type="match status" value="1"/>
</dbReference>
<protein>
    <recommendedName>
        <fullName evidence="1">Peptidase M15A C-terminal domain-containing protein</fullName>
    </recommendedName>
</protein>
<dbReference type="InterPro" id="IPR013230">
    <property type="entry name" value="Peptidase_M15A_C"/>
</dbReference>
<evidence type="ECO:0000259" key="1">
    <source>
        <dbReference type="Pfam" id="PF08291"/>
    </source>
</evidence>
<dbReference type="EMBL" id="OM869611">
    <property type="protein sequence ID" value="UPW41501.1"/>
    <property type="molecule type" value="Genomic_DNA"/>
</dbReference>